<keyword evidence="2" id="KW-1185">Reference proteome</keyword>
<proteinExistence type="predicted"/>
<accession>A0A8H6KV66</accession>
<dbReference type="Proteomes" id="UP000654918">
    <property type="component" value="Unassembled WGS sequence"/>
</dbReference>
<gene>
    <name evidence="1" type="ORF">CPLU01_02618</name>
</gene>
<sequence>MQLPSRSGDPDWLWLLSRSSTPSRSSGPSRDWQTPCLGVLEDVSLPPRITKRTDSREEIRVCVRDRSQPERERIIGWSEPVDEPSDPEVQLFSAWTPWPLGLGNAGRFSIRLQQVWSDDAVTIVIPNKLYRATDNRHMRHMDMSLSPD</sequence>
<protein>
    <submittedName>
        <fullName evidence="1">Uncharacterized protein</fullName>
    </submittedName>
</protein>
<reference evidence="1" key="1">
    <citation type="journal article" date="2020" name="Phytopathology">
        <title>Genome Sequence Resources of Colletotrichum truncatum, C. plurivorum, C. musicola, and C. sojae: Four Species Pathogenic to Soybean (Glycine max).</title>
        <authorList>
            <person name="Rogerio F."/>
            <person name="Boufleur T.R."/>
            <person name="Ciampi-Guillardi M."/>
            <person name="Sukno S.A."/>
            <person name="Thon M.R."/>
            <person name="Massola Junior N.S."/>
            <person name="Baroncelli R."/>
        </authorList>
    </citation>
    <scope>NUCLEOTIDE SEQUENCE</scope>
    <source>
        <strain evidence="1">LFN00145</strain>
    </source>
</reference>
<name>A0A8H6KV66_9PEZI</name>
<dbReference type="AlphaFoldDB" id="A0A8H6KV66"/>
<comment type="caution">
    <text evidence="1">The sequence shown here is derived from an EMBL/GenBank/DDBJ whole genome shotgun (WGS) entry which is preliminary data.</text>
</comment>
<organism evidence="1 2">
    <name type="scientific">Colletotrichum plurivorum</name>
    <dbReference type="NCBI Taxonomy" id="2175906"/>
    <lineage>
        <taxon>Eukaryota</taxon>
        <taxon>Fungi</taxon>
        <taxon>Dikarya</taxon>
        <taxon>Ascomycota</taxon>
        <taxon>Pezizomycotina</taxon>
        <taxon>Sordariomycetes</taxon>
        <taxon>Hypocreomycetidae</taxon>
        <taxon>Glomerellales</taxon>
        <taxon>Glomerellaceae</taxon>
        <taxon>Colletotrichum</taxon>
        <taxon>Colletotrichum orchidearum species complex</taxon>
    </lineage>
</organism>
<evidence type="ECO:0000313" key="1">
    <source>
        <dbReference type="EMBL" id="KAF6838257.1"/>
    </source>
</evidence>
<evidence type="ECO:0000313" key="2">
    <source>
        <dbReference type="Proteomes" id="UP000654918"/>
    </source>
</evidence>
<dbReference type="EMBL" id="WIGO01000020">
    <property type="protein sequence ID" value="KAF6838257.1"/>
    <property type="molecule type" value="Genomic_DNA"/>
</dbReference>